<evidence type="ECO:0000259" key="2">
    <source>
        <dbReference type="Pfam" id="PF06181"/>
    </source>
</evidence>
<dbReference type="PIRSF" id="PIRSF032086">
    <property type="entry name" value="UCP032086"/>
    <property type="match status" value="1"/>
</dbReference>
<gene>
    <name evidence="3" type="ORF">B0G85_0375</name>
</gene>
<dbReference type="InterPro" id="IPR016988">
    <property type="entry name" value="UCP032086"/>
</dbReference>
<keyword evidence="1" id="KW-0812">Transmembrane</keyword>
<feature type="transmembrane region" description="Helical" evidence="1">
    <location>
        <begin position="12"/>
        <end position="31"/>
    </location>
</feature>
<keyword evidence="1" id="KW-1133">Transmembrane helix</keyword>
<protein>
    <submittedName>
        <fullName evidence="3">Uncharacterized protein DUF989</fullName>
    </submittedName>
</protein>
<comment type="caution">
    <text evidence="3">The sequence shown here is derived from an EMBL/GenBank/DDBJ whole genome shotgun (WGS) entry which is preliminary data.</text>
</comment>
<dbReference type="Proteomes" id="UP000229366">
    <property type="component" value="Unassembled WGS sequence"/>
</dbReference>
<reference evidence="3 4" key="1">
    <citation type="submission" date="2017-11" db="EMBL/GenBank/DDBJ databases">
        <title>Genomic Encyclopedia of Type Strains, Phase III (KMG-III): the genomes of soil and plant-associated and newly described type strains.</title>
        <authorList>
            <person name="Whitman W."/>
        </authorList>
    </citation>
    <scope>NUCLEOTIDE SEQUENCE [LARGE SCALE GENOMIC DNA]</scope>
    <source>
        <strain evidence="3 4">UB-Domo-W1</strain>
    </source>
</reference>
<dbReference type="AlphaFoldDB" id="A0A2M8VYR4"/>
<evidence type="ECO:0000313" key="4">
    <source>
        <dbReference type="Proteomes" id="UP000229366"/>
    </source>
</evidence>
<accession>A0A2M8VYR4</accession>
<name>A0A2M8VYR4_9BURK</name>
<feature type="transmembrane region" description="Helical" evidence="1">
    <location>
        <begin position="121"/>
        <end position="141"/>
    </location>
</feature>
<proteinExistence type="predicted"/>
<feature type="domain" description="Urate oxidase N-terminal" evidence="2">
    <location>
        <begin position="108"/>
        <end position="189"/>
    </location>
</feature>
<keyword evidence="1" id="KW-0472">Membrane</keyword>
<dbReference type="InterPro" id="IPR010389">
    <property type="entry name" value="Urate_ox_N"/>
</dbReference>
<sequence>MSSILTSLSRTVIAGFVLLVLIIFALGGNVSSIELPFLFRWIHVMVAMMWVGLLWYFNFVQIPSMSKIPDEQKPAITKVIAPTALFWFRWAALFTVLSGLILAVLNGYAHQAFTLQAPFRAIGLGMWIALVMAFNVWFIIWPNQKRALGMVVVEPEVKAKSARVAMLTSRLNTLLSIPMLFLMIVQSHNTTWFVVAS</sequence>
<dbReference type="RefSeq" id="WP_100378729.1">
    <property type="nucleotide sequence ID" value="NZ_CBCSBW010000001.1"/>
</dbReference>
<feature type="transmembrane region" description="Helical" evidence="1">
    <location>
        <begin position="86"/>
        <end position="109"/>
    </location>
</feature>
<keyword evidence="4" id="KW-1185">Reference proteome</keyword>
<evidence type="ECO:0000313" key="3">
    <source>
        <dbReference type="EMBL" id="PJI82985.1"/>
    </source>
</evidence>
<evidence type="ECO:0000256" key="1">
    <source>
        <dbReference type="SAM" id="Phobius"/>
    </source>
</evidence>
<feature type="transmembrane region" description="Helical" evidence="1">
    <location>
        <begin position="37"/>
        <end position="57"/>
    </location>
</feature>
<feature type="transmembrane region" description="Helical" evidence="1">
    <location>
        <begin position="162"/>
        <end position="185"/>
    </location>
</feature>
<organism evidence="3 4">
    <name type="scientific">Polynucleobacter brandtiae</name>
    <dbReference type="NCBI Taxonomy" id="1938816"/>
    <lineage>
        <taxon>Bacteria</taxon>
        <taxon>Pseudomonadati</taxon>
        <taxon>Pseudomonadota</taxon>
        <taxon>Betaproteobacteria</taxon>
        <taxon>Burkholderiales</taxon>
        <taxon>Burkholderiaceae</taxon>
        <taxon>Polynucleobacter</taxon>
    </lineage>
</organism>
<dbReference type="EMBL" id="PGTX01000001">
    <property type="protein sequence ID" value="PJI82985.1"/>
    <property type="molecule type" value="Genomic_DNA"/>
</dbReference>
<dbReference type="OrthoDB" id="9787495at2"/>
<dbReference type="Pfam" id="PF06181">
    <property type="entry name" value="Urate_ox_N"/>
    <property type="match status" value="1"/>
</dbReference>